<evidence type="ECO:0000313" key="2">
    <source>
        <dbReference type="Proteomes" id="UP000007115"/>
    </source>
</evidence>
<dbReference type="EMBL" id="ABDF02000001">
    <property type="protein sequence ID" value="EHK27426.1"/>
    <property type="molecule type" value="Genomic_DNA"/>
</dbReference>
<gene>
    <name evidence="1" type="ORF">TRIVIDRAFT_215138</name>
</gene>
<dbReference type="InParanoid" id="G9MEE3"/>
<dbReference type="RefSeq" id="XP_013961628.1">
    <property type="nucleotide sequence ID" value="XM_014106153.1"/>
</dbReference>
<comment type="caution">
    <text evidence="1">The sequence shown here is derived from an EMBL/GenBank/DDBJ whole genome shotgun (WGS) entry which is preliminary data.</text>
</comment>
<proteinExistence type="predicted"/>
<accession>G9MEE3</accession>
<evidence type="ECO:0000313" key="1">
    <source>
        <dbReference type="EMBL" id="EHK27426.1"/>
    </source>
</evidence>
<dbReference type="HOGENOM" id="CLU_2758106_0_0_1"/>
<sequence>MVCHHSRITLAIWTPLKNNIWTIQQQNNTNNMANPRLECLHIPIQRNLFTEHAFTLQQKQRLRHMDDEPT</sequence>
<dbReference type="AlphaFoldDB" id="G9MEE3"/>
<protein>
    <submittedName>
        <fullName evidence="1">Uncharacterized protein</fullName>
    </submittedName>
</protein>
<dbReference type="VEuPathDB" id="FungiDB:TRIVIDRAFT_215138"/>
<keyword evidence="2" id="KW-1185">Reference proteome</keyword>
<dbReference type="GeneID" id="25790888"/>
<reference evidence="1 2" key="1">
    <citation type="journal article" date="2011" name="Genome Biol.">
        <title>Comparative genome sequence analysis underscores mycoparasitism as the ancestral life style of Trichoderma.</title>
        <authorList>
            <person name="Kubicek C.P."/>
            <person name="Herrera-Estrella A."/>
            <person name="Seidl-Seiboth V."/>
            <person name="Martinez D.A."/>
            <person name="Druzhinina I.S."/>
            <person name="Thon M."/>
            <person name="Zeilinger S."/>
            <person name="Casas-Flores S."/>
            <person name="Horwitz B.A."/>
            <person name="Mukherjee P.K."/>
            <person name="Mukherjee M."/>
            <person name="Kredics L."/>
            <person name="Alcaraz L.D."/>
            <person name="Aerts A."/>
            <person name="Antal Z."/>
            <person name="Atanasova L."/>
            <person name="Cervantes-Badillo M.G."/>
            <person name="Challacombe J."/>
            <person name="Chertkov O."/>
            <person name="McCluskey K."/>
            <person name="Coulpier F."/>
            <person name="Deshpande N."/>
            <person name="von Doehren H."/>
            <person name="Ebbole D.J."/>
            <person name="Esquivel-Naranjo E.U."/>
            <person name="Fekete E."/>
            <person name="Flipphi M."/>
            <person name="Glaser F."/>
            <person name="Gomez-Rodriguez E.Y."/>
            <person name="Gruber S."/>
            <person name="Han C."/>
            <person name="Henrissat B."/>
            <person name="Hermosa R."/>
            <person name="Hernandez-Onate M."/>
            <person name="Karaffa L."/>
            <person name="Kosti I."/>
            <person name="Le Crom S."/>
            <person name="Lindquist E."/>
            <person name="Lucas S."/>
            <person name="Luebeck M."/>
            <person name="Luebeck P.S."/>
            <person name="Margeot A."/>
            <person name="Metz B."/>
            <person name="Misra M."/>
            <person name="Nevalainen H."/>
            <person name="Omann M."/>
            <person name="Packer N."/>
            <person name="Perrone G."/>
            <person name="Uresti-Rivera E.E."/>
            <person name="Salamov A."/>
            <person name="Schmoll M."/>
            <person name="Seiboth B."/>
            <person name="Shapiro H."/>
            <person name="Sukno S."/>
            <person name="Tamayo-Ramos J.A."/>
            <person name="Tisch D."/>
            <person name="Wiest A."/>
            <person name="Wilkinson H.H."/>
            <person name="Zhang M."/>
            <person name="Coutinho P.M."/>
            <person name="Kenerley C.M."/>
            <person name="Monte E."/>
            <person name="Baker S.E."/>
            <person name="Grigoriev I.V."/>
        </authorList>
    </citation>
    <scope>NUCLEOTIDE SEQUENCE [LARGE SCALE GENOMIC DNA]</scope>
    <source>
        <strain evidence="2">Gv29-8 / FGSC 10586</strain>
    </source>
</reference>
<organism evidence="1 2">
    <name type="scientific">Hypocrea virens (strain Gv29-8 / FGSC 10586)</name>
    <name type="common">Gliocladium virens</name>
    <name type="synonym">Trichoderma virens</name>
    <dbReference type="NCBI Taxonomy" id="413071"/>
    <lineage>
        <taxon>Eukaryota</taxon>
        <taxon>Fungi</taxon>
        <taxon>Dikarya</taxon>
        <taxon>Ascomycota</taxon>
        <taxon>Pezizomycotina</taxon>
        <taxon>Sordariomycetes</taxon>
        <taxon>Hypocreomycetidae</taxon>
        <taxon>Hypocreales</taxon>
        <taxon>Hypocreaceae</taxon>
        <taxon>Trichoderma</taxon>
    </lineage>
</organism>
<dbReference type="Proteomes" id="UP000007115">
    <property type="component" value="Unassembled WGS sequence"/>
</dbReference>
<name>G9MEE3_HYPVG</name>